<proteinExistence type="predicted"/>
<dbReference type="EMBL" id="MLHL01000049">
    <property type="protein sequence ID" value="OOF47552.1"/>
    <property type="molecule type" value="Genomic_DNA"/>
</dbReference>
<evidence type="ECO:0000313" key="2">
    <source>
        <dbReference type="EMBL" id="OOF43140.1"/>
    </source>
</evidence>
<dbReference type="EMBL" id="MLHK01000078">
    <property type="protein sequence ID" value="OOF43140.1"/>
    <property type="molecule type" value="Genomic_DNA"/>
</dbReference>
<name>A0A1V3IYS8_9PAST</name>
<organism evidence="3 5">
    <name type="scientific">Rodentibacter trehalosifermentans</name>
    <dbReference type="NCBI Taxonomy" id="1908263"/>
    <lineage>
        <taxon>Bacteria</taxon>
        <taxon>Pseudomonadati</taxon>
        <taxon>Pseudomonadota</taxon>
        <taxon>Gammaproteobacteria</taxon>
        <taxon>Pasteurellales</taxon>
        <taxon>Pasteurellaceae</taxon>
        <taxon>Rodentibacter</taxon>
    </lineage>
</organism>
<evidence type="ECO:0000313" key="4">
    <source>
        <dbReference type="Proteomes" id="UP000188728"/>
    </source>
</evidence>
<dbReference type="Pfam" id="PF13490">
    <property type="entry name" value="zf-HC2"/>
    <property type="match status" value="1"/>
</dbReference>
<feature type="domain" description="Putative zinc-finger" evidence="1">
    <location>
        <begin position="3"/>
        <end position="37"/>
    </location>
</feature>
<dbReference type="Proteomes" id="UP000188728">
    <property type="component" value="Unassembled WGS sequence"/>
</dbReference>
<keyword evidence="5" id="KW-1185">Reference proteome</keyword>
<evidence type="ECO:0000313" key="5">
    <source>
        <dbReference type="Proteomes" id="UP000189161"/>
    </source>
</evidence>
<dbReference type="AlphaFoldDB" id="A0A1V3IYS8"/>
<evidence type="ECO:0000259" key="1">
    <source>
        <dbReference type="Pfam" id="PF13490"/>
    </source>
</evidence>
<sequence>MHCRQATKIISDAHERSLNLQEKVGLRFHLMTCSHCRNFRQNCAEMSRLMKAFAQNTKAKKGEN</sequence>
<dbReference type="RefSeq" id="WP_077421088.1">
    <property type="nucleotide sequence ID" value="NZ_MLHK01000078.1"/>
</dbReference>
<dbReference type="Proteomes" id="UP000189161">
    <property type="component" value="Unassembled WGS sequence"/>
</dbReference>
<gene>
    <name evidence="2" type="ORF">BKK51_11985</name>
    <name evidence="3" type="ORF">BKK52_08740</name>
</gene>
<accession>A0A1V3IYS8</accession>
<evidence type="ECO:0000313" key="3">
    <source>
        <dbReference type="EMBL" id="OOF47552.1"/>
    </source>
</evidence>
<comment type="caution">
    <text evidence="3">The sequence shown here is derived from an EMBL/GenBank/DDBJ whole genome shotgun (WGS) entry which is preliminary data.</text>
</comment>
<dbReference type="InterPro" id="IPR027383">
    <property type="entry name" value="Znf_put"/>
</dbReference>
<reference evidence="4 5" key="1">
    <citation type="submission" date="2016-10" db="EMBL/GenBank/DDBJ databases">
        <title>Rodentibacter gen. nov. and new species.</title>
        <authorList>
            <person name="Christensen H."/>
        </authorList>
    </citation>
    <scope>NUCLEOTIDE SEQUENCE [LARGE SCALE GENOMIC DNA]</scope>
    <source>
        <strain evidence="2 4">H1983213011</strain>
        <strain evidence="3 5">H1987082031</strain>
    </source>
</reference>
<protein>
    <submittedName>
        <fullName evidence="3">DsDNA-mimic protein</fullName>
    </submittedName>
</protein>
<accession>A0A1V3IN18</accession>
<dbReference type="OrthoDB" id="8374021at2"/>